<protein>
    <recommendedName>
        <fullName evidence="3">PhoP regulatory network protein YrbL</fullName>
    </recommendedName>
</protein>
<dbReference type="Proteomes" id="UP000636453">
    <property type="component" value="Unassembled WGS sequence"/>
</dbReference>
<dbReference type="RefSeq" id="WP_186761031.1">
    <property type="nucleotide sequence ID" value="NZ_BNCF01000006.1"/>
</dbReference>
<proteinExistence type="predicted"/>
<evidence type="ECO:0008006" key="3">
    <source>
        <dbReference type="Google" id="ProtNLM"/>
    </source>
</evidence>
<keyword evidence="2" id="KW-1185">Reference proteome</keyword>
<organism evidence="1 2">
    <name type="scientific">Vulcaniibacterium thermophilum</name>
    <dbReference type="NCBI Taxonomy" id="1169913"/>
    <lineage>
        <taxon>Bacteria</taxon>
        <taxon>Pseudomonadati</taxon>
        <taxon>Pseudomonadota</taxon>
        <taxon>Gammaproteobacteria</taxon>
        <taxon>Lysobacterales</taxon>
        <taxon>Lysobacteraceae</taxon>
        <taxon>Vulcaniibacterium</taxon>
    </lineage>
</organism>
<reference evidence="1" key="1">
    <citation type="journal article" date="2014" name="Int. J. Syst. Evol. Microbiol.">
        <title>Complete genome sequence of Corynebacterium casei LMG S-19264T (=DSM 44701T), isolated from a smear-ripened cheese.</title>
        <authorList>
            <consortium name="US DOE Joint Genome Institute (JGI-PGF)"/>
            <person name="Walter F."/>
            <person name="Albersmeier A."/>
            <person name="Kalinowski J."/>
            <person name="Ruckert C."/>
        </authorList>
    </citation>
    <scope>NUCLEOTIDE SEQUENCE</scope>
    <source>
        <strain evidence="1">KCTC 32020</strain>
    </source>
</reference>
<comment type="caution">
    <text evidence="1">The sequence shown here is derived from an EMBL/GenBank/DDBJ whole genome shotgun (WGS) entry which is preliminary data.</text>
</comment>
<dbReference type="AlphaFoldDB" id="A0A919DCL1"/>
<reference evidence="1" key="2">
    <citation type="submission" date="2020-09" db="EMBL/GenBank/DDBJ databases">
        <authorList>
            <person name="Sun Q."/>
            <person name="Kim S."/>
        </authorList>
    </citation>
    <scope>NUCLEOTIDE SEQUENCE</scope>
    <source>
        <strain evidence="1">KCTC 32020</strain>
    </source>
</reference>
<dbReference type="EMBL" id="BNCF01000006">
    <property type="protein sequence ID" value="GHE32882.1"/>
    <property type="molecule type" value="Genomic_DNA"/>
</dbReference>
<dbReference type="InterPro" id="IPR019647">
    <property type="entry name" value="PhoP_reg_network_YrbL"/>
</dbReference>
<sequence length="220" mass="24779">MAAPDRWHGFELIAPGTHRICVRDPDDAHYCLKFERPPHERPPAGPRERLRRRLAQRFPRFGDNAAEWRAWRRLHARFGDAIDARFARCTGLVATPHGLALRQRCVTDADGRPAPSLFALLAAPSPFDPDRLCEAVAAFERWLIEHRVPLFDLNAGNFVVAGDAAAPRLVCIDSKSLAAGKEIVPLSRLVPALMRRKIARRAERLRRRIREARASAARAP</sequence>
<accession>A0A919DCL1</accession>
<gene>
    <name evidence="1" type="ORF">GCM10007167_13660</name>
</gene>
<evidence type="ECO:0000313" key="1">
    <source>
        <dbReference type="EMBL" id="GHE32882.1"/>
    </source>
</evidence>
<name>A0A919DCL1_9GAMM</name>
<dbReference type="Pfam" id="PF10707">
    <property type="entry name" value="YrbL-PhoP_reg"/>
    <property type="match status" value="1"/>
</dbReference>
<evidence type="ECO:0000313" key="2">
    <source>
        <dbReference type="Proteomes" id="UP000636453"/>
    </source>
</evidence>